<dbReference type="CDD" id="cd20071">
    <property type="entry name" value="SET_SMYD"/>
    <property type="match status" value="1"/>
</dbReference>
<evidence type="ECO:0000313" key="3">
    <source>
        <dbReference type="Proteomes" id="UP001516400"/>
    </source>
</evidence>
<dbReference type="Gene3D" id="2.170.270.10">
    <property type="entry name" value="SET domain"/>
    <property type="match status" value="1"/>
</dbReference>
<accession>A0ABD2NQJ0</accession>
<keyword evidence="3" id="KW-1185">Reference proteome</keyword>
<dbReference type="InterPro" id="IPR053010">
    <property type="entry name" value="SET_SmydA-8"/>
</dbReference>
<reference evidence="2 3" key="1">
    <citation type="journal article" date="2021" name="BMC Biol.">
        <title>Horizontally acquired antibacterial genes associated with adaptive radiation of ladybird beetles.</title>
        <authorList>
            <person name="Li H.S."/>
            <person name="Tang X.F."/>
            <person name="Huang Y.H."/>
            <person name="Xu Z.Y."/>
            <person name="Chen M.L."/>
            <person name="Du X.Y."/>
            <person name="Qiu B.Y."/>
            <person name="Chen P.T."/>
            <person name="Zhang W."/>
            <person name="Slipinski A."/>
            <person name="Escalona H.E."/>
            <person name="Waterhouse R.M."/>
            <person name="Zwick A."/>
            <person name="Pang H."/>
        </authorList>
    </citation>
    <scope>NUCLEOTIDE SEQUENCE [LARGE SCALE GENOMIC DNA]</scope>
    <source>
        <strain evidence="2">SYSU2018</strain>
    </source>
</reference>
<dbReference type="PANTHER" id="PTHR46455">
    <property type="entry name" value="SET AND MYND DOMAIN CONTAINING, ARTHROPOD-SPECIFIC, MEMBER 4, ISOFORM A"/>
    <property type="match status" value="1"/>
</dbReference>
<dbReference type="InterPro" id="IPR046341">
    <property type="entry name" value="SET_dom_sf"/>
</dbReference>
<dbReference type="InterPro" id="IPR001214">
    <property type="entry name" value="SET_dom"/>
</dbReference>
<feature type="domain" description="SET" evidence="1">
    <location>
        <begin position="21"/>
        <end position="250"/>
    </location>
</feature>
<dbReference type="SMART" id="SM00317">
    <property type="entry name" value="SET"/>
    <property type="match status" value="1"/>
</dbReference>
<gene>
    <name evidence="2" type="ORF">HHI36_003867</name>
</gene>
<organism evidence="2 3">
    <name type="scientific">Cryptolaemus montrouzieri</name>
    <dbReference type="NCBI Taxonomy" id="559131"/>
    <lineage>
        <taxon>Eukaryota</taxon>
        <taxon>Metazoa</taxon>
        <taxon>Ecdysozoa</taxon>
        <taxon>Arthropoda</taxon>
        <taxon>Hexapoda</taxon>
        <taxon>Insecta</taxon>
        <taxon>Pterygota</taxon>
        <taxon>Neoptera</taxon>
        <taxon>Endopterygota</taxon>
        <taxon>Coleoptera</taxon>
        <taxon>Polyphaga</taxon>
        <taxon>Cucujiformia</taxon>
        <taxon>Coccinelloidea</taxon>
        <taxon>Coccinellidae</taxon>
        <taxon>Scymninae</taxon>
        <taxon>Scymnini</taxon>
        <taxon>Cryptolaemus</taxon>
    </lineage>
</organism>
<sequence length="476" mass="54549">MNEKRTVSTVSEVINDFLKRKNLIQEESPWALGESTHGGIGVFATRDIESGEEVFKDYPVIIGPRTTPNNPVFCMACYRNTKPVPCLENCGLPICSAKCKEKHKAECELFKKKRGEVTNHINEKLFKFSTPLRSLLLDENDRKVVAYLKYHEGAIHGFEIDKLQKMGMKFEEPEEKYLRRVCCVMDANAFEVIVGNENNYSNLRGLYPLGSLLNHSCVPNMMHVFDKNQLMVARACMKIKKGEELCHSYARAIWGTPTRMYHLVRTKHFICRCPRCCDPKEFGSYMSAFVCKNCNGNVIPKHLFNLKSDWICEDCHVEVKREEVANLMLTLGSVLSSFDGENIEVMLKFLSGKLRKLVTVNHEMVVELKYKIVWIIGHQTQYKWNDIDDNLLNLKKSICEELLDLLRILRLGECKLKGLLLYELYLCLKEGMRRDSLTLGNEIEIASTLKQAANILKEDVCAPVAVQNISQEMKSI</sequence>
<dbReference type="AlphaFoldDB" id="A0ABD2NQJ0"/>
<dbReference type="GO" id="GO:0008757">
    <property type="term" value="F:S-adenosylmethionine-dependent methyltransferase activity"/>
    <property type="evidence" value="ECO:0007669"/>
    <property type="project" value="UniProtKB-ARBA"/>
</dbReference>
<dbReference type="PROSITE" id="PS50280">
    <property type="entry name" value="SET"/>
    <property type="match status" value="1"/>
</dbReference>
<comment type="caution">
    <text evidence="2">The sequence shown here is derived from an EMBL/GenBank/DDBJ whole genome shotgun (WGS) entry which is preliminary data.</text>
</comment>
<dbReference type="Proteomes" id="UP001516400">
    <property type="component" value="Unassembled WGS sequence"/>
</dbReference>
<dbReference type="SUPFAM" id="SSF82199">
    <property type="entry name" value="SET domain"/>
    <property type="match status" value="1"/>
</dbReference>
<name>A0ABD2NQJ0_9CUCU</name>
<dbReference type="Gene3D" id="1.10.220.160">
    <property type="match status" value="1"/>
</dbReference>
<dbReference type="Pfam" id="PF00856">
    <property type="entry name" value="SET"/>
    <property type="match status" value="1"/>
</dbReference>
<dbReference type="PANTHER" id="PTHR46455:SF3">
    <property type="entry name" value="SET AND MYND DOMAIN CONTAINING, ARTHROPOD-SPECIFIC, MEMBER 9, ISOFORM A-RELATED"/>
    <property type="match status" value="1"/>
</dbReference>
<protein>
    <recommendedName>
        <fullName evidence="1">SET domain-containing protein</fullName>
    </recommendedName>
</protein>
<proteinExistence type="predicted"/>
<dbReference type="EMBL" id="JABFTP020000144">
    <property type="protein sequence ID" value="KAL3280631.1"/>
    <property type="molecule type" value="Genomic_DNA"/>
</dbReference>
<dbReference type="GO" id="GO:0008170">
    <property type="term" value="F:N-methyltransferase activity"/>
    <property type="evidence" value="ECO:0007669"/>
    <property type="project" value="UniProtKB-ARBA"/>
</dbReference>
<evidence type="ECO:0000259" key="1">
    <source>
        <dbReference type="PROSITE" id="PS50280"/>
    </source>
</evidence>
<dbReference type="Gene3D" id="6.10.140.2220">
    <property type="match status" value="1"/>
</dbReference>
<dbReference type="GO" id="GO:0008276">
    <property type="term" value="F:protein methyltransferase activity"/>
    <property type="evidence" value="ECO:0007669"/>
    <property type="project" value="UniProtKB-ARBA"/>
</dbReference>
<evidence type="ECO:0000313" key="2">
    <source>
        <dbReference type="EMBL" id="KAL3280631.1"/>
    </source>
</evidence>